<dbReference type="EMBL" id="ANIZ01001980">
    <property type="protein sequence ID" value="ETI43440.1"/>
    <property type="molecule type" value="Genomic_DNA"/>
</dbReference>
<gene>
    <name evidence="2" type="ORF">F443_11594</name>
</gene>
<feature type="compositionally biased region" description="Polar residues" evidence="1">
    <location>
        <begin position="62"/>
        <end position="85"/>
    </location>
</feature>
<dbReference type="Proteomes" id="UP000018721">
    <property type="component" value="Unassembled WGS sequence"/>
</dbReference>
<feature type="region of interest" description="Disordered" evidence="1">
    <location>
        <begin position="62"/>
        <end position="89"/>
    </location>
</feature>
<reference evidence="2 3" key="1">
    <citation type="submission" date="2013-11" db="EMBL/GenBank/DDBJ databases">
        <title>The Genome Sequence of Phytophthora parasitica P1569.</title>
        <authorList>
            <consortium name="The Broad Institute Genomics Platform"/>
            <person name="Russ C."/>
            <person name="Tyler B."/>
            <person name="Panabieres F."/>
            <person name="Shan W."/>
            <person name="Tripathy S."/>
            <person name="Grunwald N."/>
            <person name="Machado M."/>
            <person name="Johnson C.S."/>
            <person name="Arredondo F."/>
            <person name="Hong C."/>
            <person name="Coffey M."/>
            <person name="Young S.K."/>
            <person name="Zeng Q."/>
            <person name="Gargeya S."/>
            <person name="Fitzgerald M."/>
            <person name="Abouelleil A."/>
            <person name="Alvarado L."/>
            <person name="Chapman S.B."/>
            <person name="Gainer-Dewar J."/>
            <person name="Goldberg J."/>
            <person name="Griggs A."/>
            <person name="Gujja S."/>
            <person name="Hansen M."/>
            <person name="Howarth C."/>
            <person name="Imamovic A."/>
            <person name="Ireland A."/>
            <person name="Larimer J."/>
            <person name="McCowan C."/>
            <person name="Murphy C."/>
            <person name="Pearson M."/>
            <person name="Poon T.W."/>
            <person name="Priest M."/>
            <person name="Roberts A."/>
            <person name="Saif S."/>
            <person name="Shea T."/>
            <person name="Sykes S."/>
            <person name="Wortman J."/>
            <person name="Nusbaum C."/>
            <person name="Birren B."/>
        </authorList>
    </citation>
    <scope>NUCLEOTIDE SEQUENCE [LARGE SCALE GENOMIC DNA]</scope>
    <source>
        <strain evidence="2 3">P1569</strain>
    </source>
</reference>
<evidence type="ECO:0000313" key="3">
    <source>
        <dbReference type="Proteomes" id="UP000018721"/>
    </source>
</evidence>
<dbReference type="AlphaFoldDB" id="V9EVZ6"/>
<keyword evidence="3" id="KW-1185">Reference proteome</keyword>
<evidence type="ECO:0000313" key="2">
    <source>
        <dbReference type="EMBL" id="ETI43440.1"/>
    </source>
</evidence>
<evidence type="ECO:0000256" key="1">
    <source>
        <dbReference type="SAM" id="MobiDB-lite"/>
    </source>
</evidence>
<name>V9EVZ6_PHYNI</name>
<feature type="non-terminal residue" evidence="2">
    <location>
        <position position="110"/>
    </location>
</feature>
<sequence length="110" mass="12378">MACVLLDPRTKHAAKKIAAVGNVSRKEEKAIYTSGLDYLRQEHRNIFGTMTKEKKIPLNQDFSSQNSSAFSQETSPFSSPASTGWNDEEDLLFGAPIRTNQTREEVKEQE</sequence>
<accession>V9EVZ6</accession>
<organism evidence="2 3">
    <name type="scientific">Phytophthora nicotianae P1569</name>
    <dbReference type="NCBI Taxonomy" id="1317065"/>
    <lineage>
        <taxon>Eukaryota</taxon>
        <taxon>Sar</taxon>
        <taxon>Stramenopiles</taxon>
        <taxon>Oomycota</taxon>
        <taxon>Peronosporomycetes</taxon>
        <taxon>Peronosporales</taxon>
        <taxon>Peronosporaceae</taxon>
        <taxon>Phytophthora</taxon>
    </lineage>
</organism>
<comment type="caution">
    <text evidence="2">The sequence shown here is derived from an EMBL/GenBank/DDBJ whole genome shotgun (WGS) entry which is preliminary data.</text>
</comment>
<protein>
    <submittedName>
        <fullName evidence="2">Uncharacterized protein</fullName>
    </submittedName>
</protein>
<proteinExistence type="predicted"/>
<dbReference type="HOGENOM" id="CLU_155559_0_0_1"/>